<protein>
    <submittedName>
        <fullName evidence="2">Uncharacterized protein</fullName>
    </submittedName>
</protein>
<feature type="compositionally biased region" description="Low complexity" evidence="1">
    <location>
        <begin position="43"/>
        <end position="61"/>
    </location>
</feature>
<accession>A0A6A5YZZ0</accession>
<feature type="region of interest" description="Disordered" evidence="1">
    <location>
        <begin position="1"/>
        <end position="125"/>
    </location>
</feature>
<name>A0A6A5YZZ0_9PLEO</name>
<evidence type="ECO:0000313" key="3">
    <source>
        <dbReference type="Proteomes" id="UP000799770"/>
    </source>
</evidence>
<keyword evidence="3" id="KW-1185">Reference proteome</keyword>
<feature type="region of interest" description="Disordered" evidence="1">
    <location>
        <begin position="141"/>
        <end position="261"/>
    </location>
</feature>
<evidence type="ECO:0000256" key="1">
    <source>
        <dbReference type="SAM" id="MobiDB-lite"/>
    </source>
</evidence>
<evidence type="ECO:0000313" key="2">
    <source>
        <dbReference type="EMBL" id="KAF2112446.1"/>
    </source>
</evidence>
<proteinExistence type="predicted"/>
<feature type="compositionally biased region" description="Basic residues" evidence="1">
    <location>
        <begin position="252"/>
        <end position="261"/>
    </location>
</feature>
<reference evidence="2" key="1">
    <citation type="journal article" date="2020" name="Stud. Mycol.">
        <title>101 Dothideomycetes genomes: a test case for predicting lifestyles and emergence of pathogens.</title>
        <authorList>
            <person name="Haridas S."/>
            <person name="Albert R."/>
            <person name="Binder M."/>
            <person name="Bloem J."/>
            <person name="Labutti K."/>
            <person name="Salamov A."/>
            <person name="Andreopoulos B."/>
            <person name="Baker S."/>
            <person name="Barry K."/>
            <person name="Bills G."/>
            <person name="Bluhm B."/>
            <person name="Cannon C."/>
            <person name="Castanera R."/>
            <person name="Culley D."/>
            <person name="Daum C."/>
            <person name="Ezra D."/>
            <person name="Gonzalez J."/>
            <person name="Henrissat B."/>
            <person name="Kuo A."/>
            <person name="Liang C."/>
            <person name="Lipzen A."/>
            <person name="Lutzoni F."/>
            <person name="Magnuson J."/>
            <person name="Mondo S."/>
            <person name="Nolan M."/>
            <person name="Ohm R."/>
            <person name="Pangilinan J."/>
            <person name="Park H.-J."/>
            <person name="Ramirez L."/>
            <person name="Alfaro M."/>
            <person name="Sun H."/>
            <person name="Tritt A."/>
            <person name="Yoshinaga Y."/>
            <person name="Zwiers L.-H."/>
            <person name="Turgeon B."/>
            <person name="Goodwin S."/>
            <person name="Spatafora J."/>
            <person name="Crous P."/>
            <person name="Grigoriev I."/>
        </authorList>
    </citation>
    <scope>NUCLEOTIDE SEQUENCE</scope>
    <source>
        <strain evidence="2">CBS 627.86</strain>
    </source>
</reference>
<dbReference type="OrthoDB" id="3932653at2759"/>
<feature type="compositionally biased region" description="Low complexity" evidence="1">
    <location>
        <begin position="149"/>
        <end position="161"/>
    </location>
</feature>
<dbReference type="Proteomes" id="UP000799770">
    <property type="component" value="Unassembled WGS sequence"/>
</dbReference>
<gene>
    <name evidence="2" type="ORF">BDV96DRAFT_162528</name>
</gene>
<dbReference type="AlphaFoldDB" id="A0A6A5YZZ0"/>
<feature type="compositionally biased region" description="Low complexity" evidence="1">
    <location>
        <begin position="97"/>
        <end position="111"/>
    </location>
</feature>
<sequence>MSKDSETTNQPPGFMIPGPNGQPVFAPISAYNHGRIPRDPAMRSTGSPSRAGSRSASISSRQAQTPPRVSPPRDFPGAFPSGSPVRYSREPTPPLRQRPSSSSSSRQSSLPEVAGAGGSQPVRLVPFPVTDYQHYSAEPYQYYSAGAHQPSSSQPSSSQPQYSRRVASGPADYTSMPRRVPVPVQRASAGVHSYSDPILERPELQRGASGASDGPEVLVDVVPEDDNRQGYKVQTQTSKGSGSSSKGDIERRRRSGRSRRK</sequence>
<organism evidence="2 3">
    <name type="scientific">Lophiotrema nucula</name>
    <dbReference type="NCBI Taxonomy" id="690887"/>
    <lineage>
        <taxon>Eukaryota</taxon>
        <taxon>Fungi</taxon>
        <taxon>Dikarya</taxon>
        <taxon>Ascomycota</taxon>
        <taxon>Pezizomycotina</taxon>
        <taxon>Dothideomycetes</taxon>
        <taxon>Pleosporomycetidae</taxon>
        <taxon>Pleosporales</taxon>
        <taxon>Lophiotremataceae</taxon>
        <taxon>Lophiotrema</taxon>
    </lineage>
</organism>
<dbReference type="EMBL" id="ML977331">
    <property type="protein sequence ID" value="KAF2112446.1"/>
    <property type="molecule type" value="Genomic_DNA"/>
</dbReference>